<dbReference type="InterPro" id="IPR008952">
    <property type="entry name" value="Tetraspanin_EC2_sf"/>
</dbReference>
<accession>A0A3Q3ME88</accession>
<protein>
    <recommendedName>
        <fullName evidence="6">Tetraspanin</fullName>
    </recommendedName>
</protein>
<dbReference type="GeneID" id="113136733"/>
<dbReference type="InterPro" id="IPR000301">
    <property type="entry name" value="Tetraspanin_animals"/>
</dbReference>
<keyword evidence="4 6" id="KW-1133">Transmembrane helix</keyword>
<dbReference type="AlphaFoldDB" id="A0A3Q3ME88"/>
<dbReference type="OrthoDB" id="6361633at2759"/>
<dbReference type="InterPro" id="IPR018499">
    <property type="entry name" value="Tetraspanin/Peripherin"/>
</dbReference>
<name>A0A3Q3ME88_9TELE</name>
<dbReference type="PANTHER" id="PTHR19282:SF159">
    <property type="entry name" value="TETRASPANIN-15"/>
    <property type="match status" value="1"/>
</dbReference>
<evidence type="ECO:0000256" key="5">
    <source>
        <dbReference type="ARBA" id="ARBA00023136"/>
    </source>
</evidence>
<feature type="transmembrane region" description="Helical" evidence="6">
    <location>
        <begin position="56"/>
        <end position="76"/>
    </location>
</feature>
<dbReference type="InParanoid" id="A0A3Q3ME88"/>
<dbReference type="Ensembl" id="ENSMAMT00000026423.2">
    <property type="protein sequence ID" value="ENSMAMP00000025763.1"/>
    <property type="gene ID" value="ENSMAMG00000017301.2"/>
</dbReference>
<keyword evidence="8" id="KW-1185">Reference proteome</keyword>
<dbReference type="Proteomes" id="UP000261640">
    <property type="component" value="Unplaced"/>
</dbReference>
<dbReference type="PIRSF" id="PIRSF002419">
    <property type="entry name" value="Tetraspanin"/>
    <property type="match status" value="1"/>
</dbReference>
<proteinExistence type="inferred from homology"/>
<dbReference type="GO" id="GO:0005886">
    <property type="term" value="C:plasma membrane"/>
    <property type="evidence" value="ECO:0007669"/>
    <property type="project" value="TreeGrafter"/>
</dbReference>
<evidence type="ECO:0000256" key="6">
    <source>
        <dbReference type="RuleBase" id="RU361218"/>
    </source>
</evidence>
<dbReference type="Gene3D" id="1.10.1450.10">
    <property type="entry name" value="Tetraspanin"/>
    <property type="match status" value="1"/>
</dbReference>
<reference evidence="7" key="1">
    <citation type="submission" date="2025-08" db="UniProtKB">
        <authorList>
            <consortium name="Ensembl"/>
        </authorList>
    </citation>
    <scope>IDENTIFICATION</scope>
</reference>
<dbReference type="Pfam" id="PF00335">
    <property type="entry name" value="Tetraspanin"/>
    <property type="match status" value="1"/>
</dbReference>
<feature type="transmembrane region" description="Helical" evidence="6">
    <location>
        <begin position="83"/>
        <end position="107"/>
    </location>
</feature>
<feature type="transmembrane region" description="Helical" evidence="6">
    <location>
        <begin position="12"/>
        <end position="36"/>
    </location>
</feature>
<evidence type="ECO:0000256" key="1">
    <source>
        <dbReference type="ARBA" id="ARBA00004141"/>
    </source>
</evidence>
<dbReference type="PRINTS" id="PR00259">
    <property type="entry name" value="TMFOUR"/>
</dbReference>
<keyword evidence="5 6" id="KW-0472">Membrane</keyword>
<evidence type="ECO:0000313" key="7">
    <source>
        <dbReference type="Ensembl" id="ENSMAMP00000025763.1"/>
    </source>
</evidence>
<reference evidence="7" key="2">
    <citation type="submission" date="2025-09" db="UniProtKB">
        <authorList>
            <consortium name="Ensembl"/>
        </authorList>
    </citation>
    <scope>IDENTIFICATION</scope>
</reference>
<comment type="subcellular location">
    <subcellularLocation>
        <location evidence="1 6">Membrane</location>
        <topology evidence="1 6">Multi-pass membrane protein</topology>
    </subcellularLocation>
</comment>
<keyword evidence="3 6" id="KW-0812">Transmembrane</keyword>
<evidence type="ECO:0000313" key="8">
    <source>
        <dbReference type="Proteomes" id="UP000261640"/>
    </source>
</evidence>
<evidence type="ECO:0000256" key="3">
    <source>
        <dbReference type="ARBA" id="ARBA00022692"/>
    </source>
</evidence>
<evidence type="ECO:0000256" key="4">
    <source>
        <dbReference type="ARBA" id="ARBA00022989"/>
    </source>
</evidence>
<dbReference type="PANTHER" id="PTHR19282">
    <property type="entry name" value="TETRASPANIN"/>
    <property type="match status" value="1"/>
</dbReference>
<dbReference type="GeneTree" id="ENSGT00940000167105"/>
<feature type="transmembrane region" description="Helical" evidence="6">
    <location>
        <begin position="223"/>
        <end position="247"/>
    </location>
</feature>
<organism evidence="7 8">
    <name type="scientific">Mastacembelus armatus</name>
    <name type="common">zig-zag eel</name>
    <dbReference type="NCBI Taxonomy" id="205130"/>
    <lineage>
        <taxon>Eukaryota</taxon>
        <taxon>Metazoa</taxon>
        <taxon>Chordata</taxon>
        <taxon>Craniata</taxon>
        <taxon>Vertebrata</taxon>
        <taxon>Euteleostomi</taxon>
        <taxon>Actinopterygii</taxon>
        <taxon>Neopterygii</taxon>
        <taxon>Teleostei</taxon>
        <taxon>Neoteleostei</taxon>
        <taxon>Acanthomorphata</taxon>
        <taxon>Anabantaria</taxon>
        <taxon>Synbranchiformes</taxon>
        <taxon>Mastacembelidae</taxon>
        <taxon>Mastacembelus</taxon>
    </lineage>
</organism>
<dbReference type="PROSITE" id="PS51257">
    <property type="entry name" value="PROKAR_LIPOPROTEIN"/>
    <property type="match status" value="1"/>
</dbReference>
<comment type="similarity">
    <text evidence="2 6">Belongs to the tetraspanin (TM4SF) family.</text>
</comment>
<evidence type="ECO:0000256" key="2">
    <source>
        <dbReference type="ARBA" id="ARBA00006840"/>
    </source>
</evidence>
<dbReference type="SUPFAM" id="SSF48652">
    <property type="entry name" value="Tetraspanin"/>
    <property type="match status" value="1"/>
</dbReference>
<dbReference type="RefSeq" id="XP_026173554.1">
    <property type="nucleotide sequence ID" value="XM_026317769.2"/>
</dbReference>
<dbReference type="STRING" id="205130.ENSMAMP00000025763"/>
<sequence>MKLEPKIQLLKFCSALFNSIFLVLGLSICGCGIWILFNHESFLSILSSVELNTLALGLLVIGGVVMTVSVVGCVAVDREHRFLLLTYLGFLIVLILSQLFVLLLLLITRTKIEQTLDDVVDHTILHYGQNSADRLMDNVQHYGACCGRTAPTDWLENSYIQSLNLTGLDVLPCSCFSWNQPSWNSSWCSELLNFTEPLYGRGNHSYDEGCKQKLSDWLHENGLTVIAMDLSLILIQIGQFVVAFCLYQAFGRKASLKRTNHMTKIGHTHLDNTLEEDLDSGNQNYAYIHPDDACKDPVHPSQ</sequence>